<comment type="cofactor">
    <cofactor evidence="1">
        <name>Mo-molybdopterin</name>
        <dbReference type="ChEBI" id="CHEBI:71302"/>
    </cofactor>
</comment>
<dbReference type="Pfam" id="PF00970">
    <property type="entry name" value="FAD_binding_6"/>
    <property type="match status" value="1"/>
</dbReference>
<feature type="region of interest" description="Disordered" evidence="17">
    <location>
        <begin position="1"/>
        <end position="112"/>
    </location>
</feature>
<dbReference type="EMBL" id="KB467831">
    <property type="protein sequence ID" value="PCH32962.1"/>
    <property type="molecule type" value="Genomic_DNA"/>
</dbReference>
<evidence type="ECO:0000256" key="16">
    <source>
        <dbReference type="SAM" id="Coils"/>
    </source>
</evidence>
<dbReference type="GO" id="GO:0006790">
    <property type="term" value="P:sulfur compound metabolic process"/>
    <property type="evidence" value="ECO:0007669"/>
    <property type="project" value="TreeGrafter"/>
</dbReference>
<feature type="coiled-coil region" evidence="16">
    <location>
        <begin position="803"/>
        <end position="830"/>
    </location>
</feature>
<dbReference type="GO" id="GO:0050464">
    <property type="term" value="F:nitrate reductase (NADPH) activity"/>
    <property type="evidence" value="ECO:0007669"/>
    <property type="project" value="UniProtKB-EC"/>
</dbReference>
<protein>
    <recommendedName>
        <fullName evidence="8">Nitrate reductase [NADPH]</fullName>
        <ecNumber evidence="7">1.7.1.3</ecNumber>
    </recommendedName>
</protein>
<dbReference type="Gene3D" id="2.60.40.650">
    <property type="match status" value="1"/>
</dbReference>
<evidence type="ECO:0000256" key="5">
    <source>
        <dbReference type="ARBA" id="ARBA00006253"/>
    </source>
</evidence>
<comment type="subunit">
    <text evidence="6">Homodimer.</text>
</comment>
<evidence type="ECO:0000259" key="19">
    <source>
        <dbReference type="PROSITE" id="PS51384"/>
    </source>
</evidence>
<keyword evidence="12" id="KW-0274">FAD</keyword>
<dbReference type="GO" id="GO:0042128">
    <property type="term" value="P:nitrate assimilation"/>
    <property type="evidence" value="ECO:0007669"/>
    <property type="project" value="UniProtKB-KW"/>
</dbReference>
<evidence type="ECO:0000256" key="12">
    <source>
        <dbReference type="ARBA" id="ARBA00022827"/>
    </source>
</evidence>
<sequence length="1098" mass="123829">MPSPLSSASKQQFRPPWSTPHTVRLKDPGEYPASTSDSPDANDPSQHRPGARTGEDGGRKAGSYGGFEESQGVHPDEDERVTREQTLRDSQKSYERKIQEVRDKGGLEALLKDPKIVVTVRDVKQAVPNFKLLDPRHHAFARFVLPIAESAIKSQEWSGKEHPEDNEAKSDDKKGGDEKKDVGGKDGERGQNKNEKKDEEKEKDTEDGKESDIDTETERMLSIVIEEIRVARTLSNNDGKVHAPLKLLDGDAEEQLESKISVDDQATPDSWIPRSKHLLRLTGKHPLNAEPNLTALFEAGMITPTKLHYVRNHGPVAVLDWDSHRLSVSVYTNPELKGEGVSENTEFTTDDTGEFVATREWSMDEIADGQFHVVELPITIACDGNRRKEVNMIKRSAGYDWSASGVSTCIWRGIFLRDLLLATGLKTGFESEEWFLHMEGADQCSEGTYATSIPLAHAMDPTNDVMLVFGQNGRVLHPDHGYPLRIIIPGFVGGRQVKWLKKIWIAKEANTSHYHIWDNKVVPPMIDSKEHPLASAFFHLEDSGCYEQILQSIICKPSHDERVPLPTGEGGLDQPYKIEGFAYDGAGTKIQRVELSLDGGNTWKYCLRRFLNKPLRHGTKHWAWVFWSCEVRFGDLANCQEIIVRAFDTKKNTQPEHLTWNVMHTVCIYSNSWYRVRPSLETDPKTKQPVLHFRHPVAPGQDKGGWMKPNKIQSQSQNSSNKTFSLEEVRKHDKKDDAWIVLDGRVYDVTSVLEWHPGGAGAILGYAGKATAEATNEYNGIHDQYANSKRDECFIGVLSKEGMDAMRKDAERVSKELAKLKEERKDYALQPDSYIAVKLVKRKEITHDTRLYTFELPKRPNGEHGILALPICQHIKIALHFEDQAVLRSYTPVRPVLPHEEDGTFDLLIKAYLPTEDGPFPPGGTLSNYLDVMQEGEEIDIRGPNGHIIYKGHGEFEVDGKSHRFKKVNLVSGGSGLTPHWQLIHAILSDKSDEALISIIDSNKTYEDILMREELQEYADKHPRRFKLWHCLSKPPENKEWKYTNGHLDKNIMEEHFYAAHDGDAATFLCGPPGMIQKAAVPALKEMGFEPGKTLFGF</sequence>
<evidence type="ECO:0000256" key="17">
    <source>
        <dbReference type="SAM" id="MobiDB-lite"/>
    </source>
</evidence>
<dbReference type="InterPro" id="IPR008335">
    <property type="entry name" value="Mopterin_OxRdtase_euk"/>
</dbReference>
<proteinExistence type="inferred from homology"/>
<dbReference type="GO" id="GO:0043546">
    <property type="term" value="F:molybdopterin cofactor binding"/>
    <property type="evidence" value="ECO:0007669"/>
    <property type="project" value="TreeGrafter"/>
</dbReference>
<evidence type="ECO:0000256" key="2">
    <source>
        <dbReference type="ARBA" id="ARBA00001971"/>
    </source>
</evidence>
<evidence type="ECO:0000256" key="9">
    <source>
        <dbReference type="ARBA" id="ARBA00022505"/>
    </source>
</evidence>
<dbReference type="InterPro" id="IPR008333">
    <property type="entry name" value="Cbr1-like_FAD-bd_dom"/>
</dbReference>
<dbReference type="GO" id="GO:0008482">
    <property type="term" value="F:sulfite oxidase activity"/>
    <property type="evidence" value="ECO:0007669"/>
    <property type="project" value="TreeGrafter"/>
</dbReference>
<feature type="domain" description="Cytochrome b5 heme-binding" evidence="18">
    <location>
        <begin position="721"/>
        <end position="799"/>
    </location>
</feature>
<feature type="compositionally biased region" description="Basic and acidic residues" evidence="17">
    <location>
        <begin position="74"/>
        <end position="112"/>
    </location>
</feature>
<keyword evidence="16" id="KW-0175">Coiled coil</keyword>
<dbReference type="SUPFAM" id="SSF56524">
    <property type="entry name" value="Oxidoreductase molybdopterin-binding domain"/>
    <property type="match status" value="1"/>
</dbReference>
<comment type="cofactor">
    <cofactor evidence="2">
        <name>heme</name>
        <dbReference type="ChEBI" id="CHEBI:30413"/>
    </cofactor>
</comment>
<dbReference type="AlphaFoldDB" id="A0A2H3ISK1"/>
<comment type="cofactor">
    <cofactor evidence="3">
        <name>FAD</name>
        <dbReference type="ChEBI" id="CHEBI:57692"/>
    </cofactor>
</comment>
<dbReference type="Pfam" id="PF00175">
    <property type="entry name" value="NAD_binding_1"/>
    <property type="match status" value="1"/>
</dbReference>
<keyword evidence="9" id="KW-0500">Molybdenum</keyword>
<reference evidence="20 21" key="1">
    <citation type="journal article" date="2012" name="Science">
        <title>The Paleozoic origin of enzymatic lignin decomposition reconstructed from 31 fungal genomes.</title>
        <authorList>
            <person name="Floudas D."/>
            <person name="Binder M."/>
            <person name="Riley R."/>
            <person name="Barry K."/>
            <person name="Blanchette R.A."/>
            <person name="Henrissat B."/>
            <person name="Martinez A.T."/>
            <person name="Otillar R."/>
            <person name="Spatafora J.W."/>
            <person name="Yadav J.S."/>
            <person name="Aerts A."/>
            <person name="Benoit I."/>
            <person name="Boyd A."/>
            <person name="Carlson A."/>
            <person name="Copeland A."/>
            <person name="Coutinho P.M."/>
            <person name="de Vries R.P."/>
            <person name="Ferreira P."/>
            <person name="Findley K."/>
            <person name="Foster B."/>
            <person name="Gaskell J."/>
            <person name="Glotzer D."/>
            <person name="Gorecki P."/>
            <person name="Heitman J."/>
            <person name="Hesse C."/>
            <person name="Hori C."/>
            <person name="Igarashi K."/>
            <person name="Jurgens J.A."/>
            <person name="Kallen N."/>
            <person name="Kersten P."/>
            <person name="Kohler A."/>
            <person name="Kuees U."/>
            <person name="Kumar T.K.A."/>
            <person name="Kuo A."/>
            <person name="LaButti K."/>
            <person name="Larrondo L.F."/>
            <person name="Lindquist E."/>
            <person name="Ling A."/>
            <person name="Lombard V."/>
            <person name="Lucas S."/>
            <person name="Lundell T."/>
            <person name="Martin R."/>
            <person name="McLaughlin D.J."/>
            <person name="Morgenstern I."/>
            <person name="Morin E."/>
            <person name="Murat C."/>
            <person name="Nagy L.G."/>
            <person name="Nolan M."/>
            <person name="Ohm R.A."/>
            <person name="Patyshakuliyeva A."/>
            <person name="Rokas A."/>
            <person name="Ruiz-Duenas F.J."/>
            <person name="Sabat G."/>
            <person name="Salamov A."/>
            <person name="Samejima M."/>
            <person name="Schmutz J."/>
            <person name="Slot J.C."/>
            <person name="St John F."/>
            <person name="Stenlid J."/>
            <person name="Sun H."/>
            <person name="Sun S."/>
            <person name="Syed K."/>
            <person name="Tsang A."/>
            <person name="Wiebenga A."/>
            <person name="Young D."/>
            <person name="Pisabarro A."/>
            <person name="Eastwood D.C."/>
            <person name="Martin F."/>
            <person name="Cullen D."/>
            <person name="Grigoriev I.V."/>
            <person name="Hibbett D.S."/>
        </authorList>
    </citation>
    <scope>NUCLEOTIDE SEQUENCE [LARGE SCALE GENOMIC DNA]</scope>
    <source>
        <strain evidence="20 21">MD-104</strain>
    </source>
</reference>
<dbReference type="PROSITE" id="PS51384">
    <property type="entry name" value="FAD_FR"/>
    <property type="match status" value="1"/>
</dbReference>
<dbReference type="OMA" id="MNNCWYT"/>
<evidence type="ECO:0000256" key="3">
    <source>
        <dbReference type="ARBA" id="ARBA00001974"/>
    </source>
</evidence>
<dbReference type="InterPro" id="IPR039261">
    <property type="entry name" value="FNR_nucleotide-bd"/>
</dbReference>
<dbReference type="SUPFAM" id="SSF81296">
    <property type="entry name" value="E set domains"/>
    <property type="match status" value="1"/>
</dbReference>
<evidence type="ECO:0000256" key="15">
    <source>
        <dbReference type="ARBA" id="ARBA00049155"/>
    </source>
</evidence>
<dbReference type="InterPro" id="IPR036374">
    <property type="entry name" value="OxRdtase_Mopterin-bd_sf"/>
</dbReference>
<dbReference type="Pfam" id="PF00174">
    <property type="entry name" value="Oxidored_molyb"/>
    <property type="match status" value="1"/>
</dbReference>
<keyword evidence="13" id="KW-0560">Oxidoreductase</keyword>
<feature type="domain" description="FAD-binding FR-type" evidence="19">
    <location>
        <begin position="832"/>
        <end position="951"/>
    </location>
</feature>
<evidence type="ECO:0000313" key="21">
    <source>
        <dbReference type="Proteomes" id="UP000218811"/>
    </source>
</evidence>
<dbReference type="CDD" id="cd06183">
    <property type="entry name" value="cyt_b5_reduct_like"/>
    <property type="match status" value="1"/>
</dbReference>
<dbReference type="Pfam" id="PF03404">
    <property type="entry name" value="Mo-co_dimer"/>
    <property type="match status" value="1"/>
</dbReference>
<name>A0A2H3ISK1_WOLCO</name>
<dbReference type="Gene3D" id="3.10.120.10">
    <property type="entry name" value="Cytochrome b5-like heme/steroid binding domain"/>
    <property type="match status" value="1"/>
</dbReference>
<evidence type="ECO:0000256" key="4">
    <source>
        <dbReference type="ARBA" id="ARBA00003838"/>
    </source>
</evidence>
<dbReference type="GO" id="GO:0030151">
    <property type="term" value="F:molybdenum ion binding"/>
    <property type="evidence" value="ECO:0007669"/>
    <property type="project" value="InterPro"/>
</dbReference>
<dbReference type="Gene3D" id="3.90.420.10">
    <property type="entry name" value="Oxidoreductase, molybdopterin-binding domain"/>
    <property type="match status" value="1"/>
</dbReference>
<evidence type="ECO:0000256" key="11">
    <source>
        <dbReference type="ARBA" id="ARBA00022723"/>
    </source>
</evidence>
<evidence type="ECO:0000256" key="8">
    <source>
        <dbReference type="ARBA" id="ARBA00015499"/>
    </source>
</evidence>
<feature type="region of interest" description="Disordered" evidence="17">
    <location>
        <begin position="155"/>
        <end position="215"/>
    </location>
</feature>
<dbReference type="SMART" id="SM01117">
    <property type="entry name" value="Cyt-b5"/>
    <property type="match status" value="1"/>
</dbReference>
<gene>
    <name evidence="20" type="ORF">WOLCODRAFT_147072</name>
</gene>
<comment type="catalytic activity">
    <reaction evidence="15">
        <text>nitrite + NADP(+) + H2O = nitrate + NADPH + H(+)</text>
        <dbReference type="Rhea" id="RHEA:19061"/>
        <dbReference type="ChEBI" id="CHEBI:15377"/>
        <dbReference type="ChEBI" id="CHEBI:15378"/>
        <dbReference type="ChEBI" id="CHEBI:16301"/>
        <dbReference type="ChEBI" id="CHEBI:17632"/>
        <dbReference type="ChEBI" id="CHEBI:57783"/>
        <dbReference type="ChEBI" id="CHEBI:58349"/>
        <dbReference type="EC" id="1.7.1.3"/>
    </reaction>
</comment>
<feature type="compositionally biased region" description="Basic and acidic residues" evidence="17">
    <location>
        <begin position="158"/>
        <end position="215"/>
    </location>
</feature>
<dbReference type="PROSITE" id="PS50255">
    <property type="entry name" value="CYTOCHROME_B5_2"/>
    <property type="match status" value="1"/>
</dbReference>
<dbReference type="PANTHER" id="PTHR19372">
    <property type="entry name" value="SULFITE REDUCTASE"/>
    <property type="match status" value="1"/>
</dbReference>
<dbReference type="SUPFAM" id="SSF52343">
    <property type="entry name" value="Ferredoxin reductase-like, C-terminal NADP-linked domain"/>
    <property type="match status" value="1"/>
</dbReference>
<keyword evidence="11" id="KW-0479">Metal-binding</keyword>
<evidence type="ECO:0000313" key="20">
    <source>
        <dbReference type="EMBL" id="PCH32962.1"/>
    </source>
</evidence>
<comment type="function">
    <text evidence="4">Nitrate reductase is a key enzyme involved in the first step of nitrate assimilation in plants, fungi and bacteria.</text>
</comment>
<dbReference type="InterPro" id="IPR000572">
    <property type="entry name" value="OxRdtase_Mopterin-bd_dom"/>
</dbReference>
<dbReference type="InterPro" id="IPR017927">
    <property type="entry name" value="FAD-bd_FR_type"/>
</dbReference>
<dbReference type="InterPro" id="IPR005066">
    <property type="entry name" value="MoCF_OxRdtse_dimer"/>
</dbReference>
<dbReference type="InterPro" id="IPR001199">
    <property type="entry name" value="Cyt_B5-like_heme/steroid-bd"/>
</dbReference>
<dbReference type="Pfam" id="PF00173">
    <property type="entry name" value="Cyt-b5"/>
    <property type="match status" value="1"/>
</dbReference>
<keyword evidence="21" id="KW-1185">Reference proteome</keyword>
<comment type="similarity">
    <text evidence="5">Belongs to the nitrate reductase family.</text>
</comment>
<dbReference type="SUPFAM" id="SSF63380">
    <property type="entry name" value="Riboflavin synthase domain-like"/>
    <property type="match status" value="1"/>
</dbReference>
<dbReference type="OrthoDB" id="432685at2759"/>
<dbReference type="InterPro" id="IPR014756">
    <property type="entry name" value="Ig_E-set"/>
</dbReference>
<accession>A0A2H3ISK1</accession>
<dbReference type="GO" id="GO:0020037">
    <property type="term" value="F:heme binding"/>
    <property type="evidence" value="ECO:0007669"/>
    <property type="project" value="TreeGrafter"/>
</dbReference>
<dbReference type="InterPro" id="IPR001433">
    <property type="entry name" value="OxRdtase_FAD/NAD-bd"/>
</dbReference>
<feature type="compositionally biased region" description="Polar residues" evidence="17">
    <location>
        <begin position="1"/>
        <end position="12"/>
    </location>
</feature>
<dbReference type="Proteomes" id="UP000218811">
    <property type="component" value="Unassembled WGS sequence"/>
</dbReference>
<keyword evidence="14" id="KW-0534">Nitrate assimilation</keyword>
<dbReference type="Gene3D" id="2.40.30.10">
    <property type="entry name" value="Translation factors"/>
    <property type="match status" value="1"/>
</dbReference>
<evidence type="ECO:0000256" key="13">
    <source>
        <dbReference type="ARBA" id="ARBA00023002"/>
    </source>
</evidence>
<evidence type="ECO:0000256" key="10">
    <source>
        <dbReference type="ARBA" id="ARBA00022630"/>
    </source>
</evidence>
<dbReference type="SUPFAM" id="SSF55856">
    <property type="entry name" value="Cytochrome b5-like heme/steroid binding domain"/>
    <property type="match status" value="1"/>
</dbReference>
<dbReference type="Gene3D" id="3.40.50.80">
    <property type="entry name" value="Nucleotide-binding domain of ferredoxin-NADP reductase (FNR) module"/>
    <property type="match status" value="1"/>
</dbReference>
<dbReference type="PRINTS" id="PR00407">
    <property type="entry name" value="EUMOPTERIN"/>
</dbReference>
<keyword evidence="10" id="KW-0285">Flavoprotein</keyword>
<dbReference type="STRING" id="742152.A0A2H3ISK1"/>
<dbReference type="PANTHER" id="PTHR19372:SF7">
    <property type="entry name" value="SULFITE OXIDASE, MITOCHONDRIAL"/>
    <property type="match status" value="1"/>
</dbReference>
<evidence type="ECO:0000256" key="6">
    <source>
        <dbReference type="ARBA" id="ARBA00011738"/>
    </source>
</evidence>
<dbReference type="EC" id="1.7.1.3" evidence="7"/>
<organism evidence="20 21">
    <name type="scientific">Wolfiporia cocos (strain MD-104)</name>
    <name type="common">Brown rot fungus</name>
    <dbReference type="NCBI Taxonomy" id="742152"/>
    <lineage>
        <taxon>Eukaryota</taxon>
        <taxon>Fungi</taxon>
        <taxon>Dikarya</taxon>
        <taxon>Basidiomycota</taxon>
        <taxon>Agaricomycotina</taxon>
        <taxon>Agaricomycetes</taxon>
        <taxon>Polyporales</taxon>
        <taxon>Phaeolaceae</taxon>
        <taxon>Wolfiporia</taxon>
    </lineage>
</organism>
<dbReference type="InterPro" id="IPR017938">
    <property type="entry name" value="Riboflavin_synthase-like_b-brl"/>
</dbReference>
<evidence type="ECO:0000256" key="14">
    <source>
        <dbReference type="ARBA" id="ARBA00023063"/>
    </source>
</evidence>
<evidence type="ECO:0000259" key="18">
    <source>
        <dbReference type="PROSITE" id="PS50255"/>
    </source>
</evidence>
<dbReference type="PRINTS" id="PR00406">
    <property type="entry name" value="CYTB5RDTASE"/>
</dbReference>
<evidence type="ECO:0000256" key="7">
    <source>
        <dbReference type="ARBA" id="ARBA00012673"/>
    </source>
</evidence>
<evidence type="ECO:0000256" key="1">
    <source>
        <dbReference type="ARBA" id="ARBA00001924"/>
    </source>
</evidence>
<dbReference type="InterPro" id="IPR036400">
    <property type="entry name" value="Cyt_B5-like_heme/steroid_sf"/>
</dbReference>